<reference evidence="1" key="1">
    <citation type="journal article" date="2014" name="PLoS ONE">
        <title>Transcriptome-Based Identification of ABC Transporters in the Western Tarnished Plant Bug Lygus hesperus.</title>
        <authorList>
            <person name="Hull J.J."/>
            <person name="Chaney K."/>
            <person name="Geib S.M."/>
            <person name="Fabrick J.A."/>
            <person name="Brent C.S."/>
            <person name="Walsh D."/>
            <person name="Lavine L.C."/>
        </authorList>
    </citation>
    <scope>NUCLEOTIDE SEQUENCE</scope>
</reference>
<keyword evidence="1" id="KW-0436">Ligase</keyword>
<protein>
    <submittedName>
        <fullName evidence="1">Isoleucine--tRNA ligase</fullName>
    </submittedName>
</protein>
<dbReference type="AlphaFoldDB" id="A0A0A9YP40"/>
<name>A0A0A9YP40_LYGHE</name>
<dbReference type="EMBL" id="GBHO01010213">
    <property type="protein sequence ID" value="JAG33391.1"/>
    <property type="molecule type" value="Transcribed_RNA"/>
</dbReference>
<reference evidence="1" key="2">
    <citation type="submission" date="2014-07" db="EMBL/GenBank/DDBJ databases">
        <authorList>
            <person name="Hull J."/>
        </authorList>
    </citation>
    <scope>NUCLEOTIDE SEQUENCE</scope>
</reference>
<evidence type="ECO:0000313" key="1">
    <source>
        <dbReference type="EMBL" id="JAG33391.1"/>
    </source>
</evidence>
<sequence>MSLTPIPSQTLPQTTSTNMLPLLLPQQQQGVLARGAVTSPSMPSPSHSIAFGGVGGNGMYGNTPGMHAWNPSLSALNSPTTTIPASMPTNLNLMYNNNNDMTGHLPPSMLMSMPVANGPIMTPQQ</sequence>
<proteinExistence type="predicted"/>
<dbReference type="GO" id="GO:0016874">
    <property type="term" value="F:ligase activity"/>
    <property type="evidence" value="ECO:0007669"/>
    <property type="project" value="UniProtKB-KW"/>
</dbReference>
<accession>A0A0A9YP40</accession>
<organism evidence="1">
    <name type="scientific">Lygus hesperus</name>
    <name type="common">Western plant bug</name>
    <dbReference type="NCBI Taxonomy" id="30085"/>
    <lineage>
        <taxon>Eukaryota</taxon>
        <taxon>Metazoa</taxon>
        <taxon>Ecdysozoa</taxon>
        <taxon>Arthropoda</taxon>
        <taxon>Hexapoda</taxon>
        <taxon>Insecta</taxon>
        <taxon>Pterygota</taxon>
        <taxon>Neoptera</taxon>
        <taxon>Paraneoptera</taxon>
        <taxon>Hemiptera</taxon>
        <taxon>Heteroptera</taxon>
        <taxon>Panheteroptera</taxon>
        <taxon>Cimicomorpha</taxon>
        <taxon>Miridae</taxon>
        <taxon>Mirini</taxon>
        <taxon>Lygus</taxon>
    </lineage>
</organism>
<gene>
    <name evidence="1" type="primary">ileS_19</name>
    <name evidence="1" type="ORF">CM83_48837</name>
</gene>